<keyword evidence="1" id="KW-0472">Membrane</keyword>
<proteinExistence type="predicted"/>
<dbReference type="Proteomes" id="UP000078389">
    <property type="component" value="Unassembled WGS sequence"/>
</dbReference>
<feature type="transmembrane region" description="Helical" evidence="1">
    <location>
        <begin position="81"/>
        <end position="100"/>
    </location>
</feature>
<dbReference type="EMBL" id="LVVY01000124">
    <property type="protein sequence ID" value="OAM74203.1"/>
    <property type="molecule type" value="Genomic_DNA"/>
</dbReference>
<organism evidence="2 3">
    <name type="scientific">Devosia elaeis</name>
    <dbReference type="NCBI Taxonomy" id="1770058"/>
    <lineage>
        <taxon>Bacteria</taxon>
        <taxon>Pseudomonadati</taxon>
        <taxon>Pseudomonadota</taxon>
        <taxon>Alphaproteobacteria</taxon>
        <taxon>Hyphomicrobiales</taxon>
        <taxon>Devosiaceae</taxon>
        <taxon>Devosia</taxon>
    </lineage>
</organism>
<feature type="transmembrane region" description="Helical" evidence="1">
    <location>
        <begin position="106"/>
        <end position="125"/>
    </location>
</feature>
<dbReference type="RefSeq" id="WP_067459368.1">
    <property type="nucleotide sequence ID" value="NZ_LVVY01000124.1"/>
</dbReference>
<evidence type="ECO:0000313" key="2">
    <source>
        <dbReference type="EMBL" id="OAM74203.1"/>
    </source>
</evidence>
<accession>A0A178HMU6</accession>
<keyword evidence="1" id="KW-1133">Transmembrane helix</keyword>
<keyword evidence="1" id="KW-0812">Transmembrane</keyword>
<feature type="transmembrane region" description="Helical" evidence="1">
    <location>
        <begin position="6"/>
        <end position="21"/>
    </location>
</feature>
<gene>
    <name evidence="2" type="ORF">A3840_16450</name>
</gene>
<reference evidence="2 3" key="1">
    <citation type="submission" date="2016-03" db="EMBL/GenBank/DDBJ databases">
        <title>Genome sequencing of Devosia sp. S37.</title>
        <authorList>
            <person name="Mohd Nor M."/>
        </authorList>
    </citation>
    <scope>NUCLEOTIDE SEQUENCE [LARGE SCALE GENOMIC DNA]</scope>
    <source>
        <strain evidence="2 3">S37</strain>
    </source>
</reference>
<name>A0A178HMU6_9HYPH</name>
<dbReference type="STRING" id="1770058.A3840_16450"/>
<evidence type="ECO:0000256" key="1">
    <source>
        <dbReference type="SAM" id="Phobius"/>
    </source>
</evidence>
<protein>
    <submittedName>
        <fullName evidence="2">Uncharacterized protein</fullName>
    </submittedName>
</protein>
<sequence>MIWLIELALVLLLVGGGWTMMNRGKRTDRREALTMRRVDAYIETIRRERRNPDLAAMSDTELRDLLHSGARNLRAAEQKKGWILLGIGAATLVAASVLAAQEGWAGFGATAAIGAIVAYGTNEFLNRLMRAPLERRGVDIERLLVE</sequence>
<dbReference type="AlphaFoldDB" id="A0A178HMU6"/>
<evidence type="ECO:0000313" key="3">
    <source>
        <dbReference type="Proteomes" id="UP000078389"/>
    </source>
</evidence>
<keyword evidence="3" id="KW-1185">Reference proteome</keyword>
<comment type="caution">
    <text evidence="2">The sequence shown here is derived from an EMBL/GenBank/DDBJ whole genome shotgun (WGS) entry which is preliminary data.</text>
</comment>
<dbReference type="OrthoDB" id="7948779at2"/>